<dbReference type="Proteomes" id="UP000270094">
    <property type="component" value="Unassembled WGS sequence"/>
</dbReference>
<feature type="domain" description="tRNA pseudouridylate synthase B C-terminal" evidence="1">
    <location>
        <begin position="1"/>
        <end position="34"/>
    </location>
</feature>
<dbReference type="GO" id="GO:0000495">
    <property type="term" value="P:box H/ACA sno(s)RNA 3'-end processing"/>
    <property type="evidence" value="ECO:0007669"/>
    <property type="project" value="TreeGrafter"/>
</dbReference>
<dbReference type="Pfam" id="PF16198">
    <property type="entry name" value="TruB_C_2"/>
    <property type="match status" value="1"/>
</dbReference>
<organism evidence="2 3">
    <name type="scientific">Strongylus vulgaris</name>
    <name type="common">Blood worm</name>
    <dbReference type="NCBI Taxonomy" id="40348"/>
    <lineage>
        <taxon>Eukaryota</taxon>
        <taxon>Metazoa</taxon>
        <taxon>Ecdysozoa</taxon>
        <taxon>Nematoda</taxon>
        <taxon>Chromadorea</taxon>
        <taxon>Rhabditida</taxon>
        <taxon>Rhabditina</taxon>
        <taxon>Rhabditomorpha</taxon>
        <taxon>Strongyloidea</taxon>
        <taxon>Strongylidae</taxon>
        <taxon>Strongylus</taxon>
    </lineage>
</organism>
<dbReference type="GO" id="GO:0031120">
    <property type="term" value="P:snRNA pseudouridine synthesis"/>
    <property type="evidence" value="ECO:0007669"/>
    <property type="project" value="TreeGrafter"/>
</dbReference>
<dbReference type="GO" id="GO:1990481">
    <property type="term" value="P:mRNA pseudouridine synthesis"/>
    <property type="evidence" value="ECO:0007669"/>
    <property type="project" value="TreeGrafter"/>
</dbReference>
<accession>A0A3P7JCM6</accession>
<dbReference type="GO" id="GO:0031118">
    <property type="term" value="P:rRNA pseudouridine synthesis"/>
    <property type="evidence" value="ECO:0007669"/>
    <property type="project" value="TreeGrafter"/>
</dbReference>
<sequence>MQELRRNRSGITDEHDQLVTMHDILDAQYVLDHHKVCHVFGL</sequence>
<protein>
    <recommendedName>
        <fullName evidence="1">tRNA pseudouridylate synthase B C-terminal domain-containing protein</fullName>
    </recommendedName>
</protein>
<keyword evidence="3" id="KW-1185">Reference proteome</keyword>
<dbReference type="PANTHER" id="PTHR23127">
    <property type="entry name" value="CENTROMERE/MICROTUBULE BINDING PROTEIN CBF5"/>
    <property type="match status" value="1"/>
</dbReference>
<dbReference type="GO" id="GO:0031429">
    <property type="term" value="C:box H/ACA snoRNP complex"/>
    <property type="evidence" value="ECO:0007669"/>
    <property type="project" value="TreeGrafter"/>
</dbReference>
<dbReference type="InterPro" id="IPR004802">
    <property type="entry name" value="tRNA_PsdUridine_synth_B_fam"/>
</dbReference>
<dbReference type="EMBL" id="UYYB01122309">
    <property type="protein sequence ID" value="VDM83310.1"/>
    <property type="molecule type" value="Genomic_DNA"/>
</dbReference>
<gene>
    <name evidence="2" type="ORF">SVUK_LOCUS18308</name>
</gene>
<dbReference type="InterPro" id="IPR032819">
    <property type="entry name" value="TruB_C"/>
</dbReference>
<evidence type="ECO:0000313" key="3">
    <source>
        <dbReference type="Proteomes" id="UP000270094"/>
    </source>
</evidence>
<dbReference type="GO" id="GO:0009982">
    <property type="term" value="F:pseudouridine synthase activity"/>
    <property type="evidence" value="ECO:0007669"/>
    <property type="project" value="TreeGrafter"/>
</dbReference>
<name>A0A3P7JCM6_STRVU</name>
<evidence type="ECO:0000259" key="1">
    <source>
        <dbReference type="Pfam" id="PF16198"/>
    </source>
</evidence>
<dbReference type="AlphaFoldDB" id="A0A3P7JCM6"/>
<proteinExistence type="predicted"/>
<reference evidence="2 3" key="1">
    <citation type="submission" date="2018-11" db="EMBL/GenBank/DDBJ databases">
        <authorList>
            <consortium name="Pathogen Informatics"/>
        </authorList>
    </citation>
    <scope>NUCLEOTIDE SEQUENCE [LARGE SCALE GENOMIC DNA]</scope>
</reference>
<dbReference type="OrthoDB" id="10250002at2759"/>
<dbReference type="PANTHER" id="PTHR23127:SF0">
    <property type="entry name" value="H_ACA RIBONUCLEOPROTEIN COMPLEX SUBUNIT DKC1"/>
    <property type="match status" value="1"/>
</dbReference>
<evidence type="ECO:0000313" key="2">
    <source>
        <dbReference type="EMBL" id="VDM83310.1"/>
    </source>
</evidence>